<dbReference type="RefSeq" id="WP_166236159.1">
    <property type="nucleotide sequence ID" value="NZ_JAAJBV010000003.1"/>
</dbReference>
<reference evidence="1 2" key="1">
    <citation type="submission" date="2020-02" db="EMBL/GenBank/DDBJ databases">
        <authorList>
            <person name="Chen W.-M."/>
        </authorList>
    </citation>
    <scope>NUCLEOTIDE SEQUENCE [LARGE SCALE GENOMIC DNA]</scope>
    <source>
        <strain evidence="1 2">TWA-26</strain>
    </source>
</reference>
<evidence type="ECO:0000313" key="2">
    <source>
        <dbReference type="Proteomes" id="UP000761423"/>
    </source>
</evidence>
<name>A0ABX0IAG1_9FLAO</name>
<dbReference type="EMBL" id="JAAJBV010000003">
    <property type="protein sequence ID" value="NHM04164.1"/>
    <property type="molecule type" value="Genomic_DNA"/>
</dbReference>
<organism evidence="1 2">
    <name type="scientific">Flavobacterium celericrescens</name>
    <dbReference type="NCBI Taxonomy" id="2709780"/>
    <lineage>
        <taxon>Bacteria</taxon>
        <taxon>Pseudomonadati</taxon>
        <taxon>Bacteroidota</taxon>
        <taxon>Flavobacteriia</taxon>
        <taxon>Flavobacteriales</taxon>
        <taxon>Flavobacteriaceae</taxon>
        <taxon>Flavobacterium</taxon>
    </lineage>
</organism>
<comment type="caution">
    <text evidence="1">The sequence shown here is derived from an EMBL/GenBank/DDBJ whole genome shotgun (WGS) entry which is preliminary data.</text>
</comment>
<accession>A0ABX0IAG1</accession>
<proteinExistence type="predicted"/>
<dbReference type="Proteomes" id="UP000761423">
    <property type="component" value="Unassembled WGS sequence"/>
</dbReference>
<gene>
    <name evidence="1" type="ORF">G4L40_05530</name>
</gene>
<evidence type="ECO:0000313" key="1">
    <source>
        <dbReference type="EMBL" id="NHM04164.1"/>
    </source>
</evidence>
<keyword evidence="2" id="KW-1185">Reference proteome</keyword>
<keyword evidence="1" id="KW-0378">Hydrolase</keyword>
<sequence length="165" mass="19264">MKNVFLYGLVFSLLFNVFQYVNSTKILDAKEKEVENVKANLKISRDSVMSLTSANYFSLESDEDAQEYFYSHELDYQKVAEKVKEDLLVLNENKKGNKLIPYEPIDGKVFLVNNSKILNHRWLIAEFSNGDLWGQILVKYFVSPDKPTDFETVETVLYERQTKEQ</sequence>
<dbReference type="GO" id="GO:0016787">
    <property type="term" value="F:hydrolase activity"/>
    <property type="evidence" value="ECO:0007669"/>
    <property type="project" value="UniProtKB-KW"/>
</dbReference>
<protein>
    <submittedName>
        <fullName evidence="1">Hydrolase</fullName>
    </submittedName>
</protein>